<dbReference type="AlphaFoldDB" id="A0A521FZH6"/>
<evidence type="ECO:0000313" key="2">
    <source>
        <dbReference type="Proteomes" id="UP000316238"/>
    </source>
</evidence>
<dbReference type="Proteomes" id="UP000316238">
    <property type="component" value="Unassembled WGS sequence"/>
</dbReference>
<dbReference type="EMBL" id="NQJD01000037">
    <property type="protein sequence ID" value="TAA74150.1"/>
    <property type="molecule type" value="Genomic_DNA"/>
</dbReference>
<accession>A0A521FZH6</accession>
<protein>
    <submittedName>
        <fullName evidence="1">Radical SAM additional 4Fe4S-binding SPASM domain-containing protein</fullName>
    </submittedName>
</protein>
<comment type="caution">
    <text evidence="1">The sequence shown here is derived from an EMBL/GenBank/DDBJ whole genome shotgun (WGS) entry which is preliminary data.</text>
</comment>
<evidence type="ECO:0000313" key="1">
    <source>
        <dbReference type="EMBL" id="TAA74150.1"/>
    </source>
</evidence>
<organism evidence="1 2">
    <name type="scientific">Candidatus Electronema aureum</name>
    <dbReference type="NCBI Taxonomy" id="2005002"/>
    <lineage>
        <taxon>Bacteria</taxon>
        <taxon>Pseudomonadati</taxon>
        <taxon>Thermodesulfobacteriota</taxon>
        <taxon>Desulfobulbia</taxon>
        <taxon>Desulfobulbales</taxon>
        <taxon>Desulfobulbaceae</taxon>
        <taxon>Candidatus Electronema</taxon>
    </lineage>
</organism>
<gene>
    <name evidence="1" type="ORF">CDV28_1373</name>
</gene>
<proteinExistence type="predicted"/>
<reference evidence="1" key="1">
    <citation type="submission" date="2017-07" db="EMBL/GenBank/DDBJ databases">
        <title>The cable genome - Insights into the physiology and evolution of filamentous bacteria capable of sulfide oxidation via long distance electron transfer.</title>
        <authorList>
            <person name="Thorup C."/>
            <person name="Bjerg J.T."/>
            <person name="Schreiber L."/>
            <person name="Nielsen L.P."/>
            <person name="Kjeldsen K.U."/>
            <person name="Boesen T."/>
            <person name="Boggild A."/>
            <person name="Meysman F."/>
            <person name="Geelhoed J."/>
            <person name="Schramm A."/>
        </authorList>
    </citation>
    <scope>NUCLEOTIDE SEQUENCE [LARGE SCALE GENOMIC DNA]</scope>
    <source>
        <strain evidence="1">GS</strain>
    </source>
</reference>
<sequence>MNLVNWLIYDPVAMTDSECHACEWFERCYGGCPYMVRKGVKKPHRCHPCKGLIEEFLPKLVDELRAEGIGTYDAESGLIIPTKSKTSTN</sequence>
<name>A0A521FZH6_9BACT</name>
<keyword evidence="2" id="KW-1185">Reference proteome</keyword>